<evidence type="ECO:0000256" key="1">
    <source>
        <dbReference type="ARBA" id="ARBA00004374"/>
    </source>
</evidence>
<organism evidence="10 11">
    <name type="scientific">Prototheca wickerhamii</name>
    <dbReference type="NCBI Taxonomy" id="3111"/>
    <lineage>
        <taxon>Eukaryota</taxon>
        <taxon>Viridiplantae</taxon>
        <taxon>Chlorophyta</taxon>
        <taxon>core chlorophytes</taxon>
        <taxon>Trebouxiophyceae</taxon>
        <taxon>Chlorellales</taxon>
        <taxon>Chlorellaceae</taxon>
        <taxon>Prototheca</taxon>
    </lineage>
</organism>
<keyword evidence="4" id="KW-0812">Transmembrane</keyword>
<dbReference type="Gene3D" id="3.10.20.310">
    <property type="entry name" value="membrane protein fhac"/>
    <property type="match status" value="1"/>
</dbReference>
<evidence type="ECO:0000259" key="9">
    <source>
        <dbReference type="Pfam" id="PF01103"/>
    </source>
</evidence>
<evidence type="ECO:0000256" key="8">
    <source>
        <dbReference type="SAM" id="MobiDB-lite"/>
    </source>
</evidence>
<evidence type="ECO:0000313" key="10">
    <source>
        <dbReference type="EMBL" id="KAK2079523.1"/>
    </source>
</evidence>
<keyword evidence="6" id="KW-0472">Membrane</keyword>
<dbReference type="PANTHER" id="PTHR12815:SF18">
    <property type="entry name" value="SORTING AND ASSEMBLY MACHINERY COMPONENT 50 HOMOLOG"/>
    <property type="match status" value="1"/>
</dbReference>
<accession>A0AAD9IJL9</accession>
<keyword evidence="11" id="KW-1185">Reference proteome</keyword>
<dbReference type="AlphaFoldDB" id="A0AAD9IJL9"/>
<evidence type="ECO:0000256" key="6">
    <source>
        <dbReference type="ARBA" id="ARBA00023136"/>
    </source>
</evidence>
<comment type="similarity">
    <text evidence="2">Belongs to the SAM50/omp85 family.</text>
</comment>
<comment type="caution">
    <text evidence="10">The sequence shown here is derived from an EMBL/GenBank/DDBJ whole genome shotgun (WGS) entry which is preliminary data.</text>
</comment>
<name>A0AAD9IJL9_PROWI</name>
<dbReference type="EMBL" id="JASFZW010000002">
    <property type="protein sequence ID" value="KAK2079523.1"/>
    <property type="molecule type" value="Genomic_DNA"/>
</dbReference>
<dbReference type="Proteomes" id="UP001255856">
    <property type="component" value="Unassembled WGS sequence"/>
</dbReference>
<sequence>MADAAEETPTYASEYDFEEAFERLRDARLRPVRLSILGLERTKGDIVRREFARVRDARTLDEVKDAVLEAYENLMALGIFNAVEITVDRDPSAPDAARIVAEFEEKTLLQLRSGTYVQGREGSVEASATVTNPTGHAESITVNAEWGSQSTTLYSLGIARPRPRGAPVTVSARVHQLFTSSQKWSSYTELLRGGTAALASEDGRHTLGAELAWYRLSDPLRQASRAVQNQFGEGVRSSLKYVFRHETFALGAAPFPLQGFGLTSSTEVGAHSLSAVAGRFAKQRLAARWALPLGPSASLSLGAEGGLLLPLSRSHKPTSVLDRFYLGGLGNTALRGFSQRGVGPTDVRRPPTGPGGEPLEAPQGRTRDALGGDLYVSLLGALNVELPWEALRQAGMYGHLFVNGGTCLGLDADWKKEVSQLPSSFRWSLGVGLVWPTRLGKMELNFCRVLRAQEHDHVKTGVQFGFFPPF</sequence>
<dbReference type="GO" id="GO:0009707">
    <property type="term" value="C:chloroplast outer membrane"/>
    <property type="evidence" value="ECO:0007669"/>
    <property type="project" value="UniProtKB-SubCell"/>
</dbReference>
<dbReference type="PANTHER" id="PTHR12815">
    <property type="entry name" value="SORTING AND ASSEMBLY MACHINERY SAMM50 PROTEIN FAMILY MEMBER"/>
    <property type="match status" value="1"/>
</dbReference>
<feature type="domain" description="Bacterial surface antigen (D15)" evidence="9">
    <location>
        <begin position="132"/>
        <end position="465"/>
    </location>
</feature>
<evidence type="ECO:0000313" key="11">
    <source>
        <dbReference type="Proteomes" id="UP001255856"/>
    </source>
</evidence>
<dbReference type="GO" id="GO:0005741">
    <property type="term" value="C:mitochondrial outer membrane"/>
    <property type="evidence" value="ECO:0007669"/>
    <property type="project" value="UniProtKB-SubCell"/>
</dbReference>
<gene>
    <name evidence="10" type="ORF">QBZ16_001917</name>
</gene>
<comment type="subcellular location">
    <subcellularLocation>
        <location evidence="1">Mitochondrion outer membrane</location>
        <topology evidence="1">Multi-pass membrane protein</topology>
    </subcellularLocation>
    <subcellularLocation>
        <location evidence="7">Plastid</location>
        <location evidence="7">Chloroplast outer membrane</location>
    </subcellularLocation>
</comment>
<dbReference type="InterPro" id="IPR000184">
    <property type="entry name" value="Bac_surfAg_D15"/>
</dbReference>
<evidence type="ECO:0000256" key="3">
    <source>
        <dbReference type="ARBA" id="ARBA00022452"/>
    </source>
</evidence>
<dbReference type="InterPro" id="IPR039910">
    <property type="entry name" value="D15-like"/>
</dbReference>
<keyword evidence="5" id="KW-0934">Plastid</keyword>
<keyword evidence="3" id="KW-1134">Transmembrane beta strand</keyword>
<proteinExistence type="inferred from homology"/>
<evidence type="ECO:0000256" key="2">
    <source>
        <dbReference type="ARBA" id="ARBA00010913"/>
    </source>
</evidence>
<protein>
    <recommendedName>
        <fullName evidence="9">Bacterial surface antigen (D15) domain-containing protein</fullName>
    </recommendedName>
</protein>
<feature type="region of interest" description="Disordered" evidence="8">
    <location>
        <begin position="336"/>
        <end position="363"/>
    </location>
</feature>
<dbReference type="Gene3D" id="2.40.160.50">
    <property type="entry name" value="membrane protein fhac: a member of the omp85/tpsb transporter family"/>
    <property type="match status" value="1"/>
</dbReference>
<reference evidence="10" key="1">
    <citation type="submission" date="2021-01" db="EMBL/GenBank/DDBJ databases">
        <authorList>
            <person name="Eckstrom K.M.E."/>
        </authorList>
    </citation>
    <scope>NUCLEOTIDE SEQUENCE</scope>
    <source>
        <strain evidence="10">UVCC 0001</strain>
    </source>
</reference>
<evidence type="ECO:0000256" key="7">
    <source>
        <dbReference type="ARBA" id="ARBA00024013"/>
    </source>
</evidence>
<evidence type="ECO:0000256" key="5">
    <source>
        <dbReference type="ARBA" id="ARBA00022805"/>
    </source>
</evidence>
<keyword evidence="5" id="KW-1002">Plastid outer membrane</keyword>
<evidence type="ECO:0000256" key="4">
    <source>
        <dbReference type="ARBA" id="ARBA00022692"/>
    </source>
</evidence>
<dbReference type="Pfam" id="PF01103">
    <property type="entry name" value="Omp85"/>
    <property type="match status" value="1"/>
</dbReference>